<dbReference type="PANTHER" id="PTHR11236">
    <property type="entry name" value="AMINOBENZOATE/ANTHRANILATE SYNTHASE"/>
    <property type="match status" value="1"/>
</dbReference>
<dbReference type="PRINTS" id="PR00095">
    <property type="entry name" value="ANTSNTHASEI"/>
</dbReference>
<dbReference type="GO" id="GO:0000162">
    <property type="term" value="P:L-tryptophan biosynthetic process"/>
    <property type="evidence" value="ECO:0007669"/>
    <property type="project" value="TreeGrafter"/>
</dbReference>
<dbReference type="Proteomes" id="UP000247555">
    <property type="component" value="Unassembled WGS sequence"/>
</dbReference>
<dbReference type="EMBL" id="QJKI01000002">
    <property type="protein sequence ID" value="PXX81330.1"/>
    <property type="molecule type" value="Genomic_DNA"/>
</dbReference>
<dbReference type="NCBIfam" id="NF006563">
    <property type="entry name" value="PRK09070.1"/>
    <property type="match status" value="1"/>
</dbReference>
<reference evidence="2 3" key="1">
    <citation type="submission" date="2018-05" db="EMBL/GenBank/DDBJ databases">
        <title>Genomic Encyclopedia of Type Strains, Phase IV (KMG-IV): sequencing the most valuable type-strain genomes for metagenomic binning, comparative biology and taxonomic classification.</title>
        <authorList>
            <person name="Goeker M."/>
        </authorList>
    </citation>
    <scope>NUCLEOTIDE SEQUENCE [LARGE SCALE GENOMIC DNA]</scope>
    <source>
        <strain evidence="2 3">DSM 29661</strain>
    </source>
</reference>
<feature type="domain" description="Chorismate-utilising enzyme C-terminal" evidence="1">
    <location>
        <begin position="164"/>
        <end position="418"/>
    </location>
</feature>
<dbReference type="InterPro" id="IPR005801">
    <property type="entry name" value="ADC_synthase"/>
</dbReference>
<evidence type="ECO:0000313" key="2">
    <source>
        <dbReference type="EMBL" id="PXX81330.1"/>
    </source>
</evidence>
<comment type="caution">
    <text evidence="2">The sequence shown here is derived from an EMBL/GenBank/DDBJ whole genome shotgun (WGS) entry which is preliminary data.</text>
</comment>
<dbReference type="OrthoDB" id="9803598at2"/>
<organism evidence="2 3">
    <name type="scientific">Rivihabitans pingtungensis</name>
    <dbReference type="NCBI Taxonomy" id="1054498"/>
    <lineage>
        <taxon>Bacteria</taxon>
        <taxon>Pseudomonadati</taxon>
        <taxon>Pseudomonadota</taxon>
        <taxon>Betaproteobacteria</taxon>
        <taxon>Neisseriales</taxon>
        <taxon>Aquaspirillaceae</taxon>
        <taxon>Rivihabitans</taxon>
    </lineage>
</organism>
<dbReference type="PANTHER" id="PTHR11236:SF9">
    <property type="entry name" value="ANTHRANILATE SYNTHASE COMPONENT 1"/>
    <property type="match status" value="1"/>
</dbReference>
<accession>A0A318KU83</accession>
<protein>
    <submittedName>
        <fullName evidence="2">Anthranilate synthase component 1</fullName>
    </submittedName>
</protein>
<dbReference type="InterPro" id="IPR015890">
    <property type="entry name" value="Chorismate_C"/>
</dbReference>
<proteinExistence type="predicted"/>
<sequence>MHTLSLSHTPDLLALAAAEPAHFPCLLQSAGSQGWDILAAFPEDVRVYGAGQAAELAADLAALPVGDGWATGELPFRGGWFFYLGYELLEQFEPSVPVGLEDDFPLGALLRVPAAILVNRADASAWLVAEHREQLDRLIASLADAPAFNPRAPQVARVQEDPPQAFTDAVRRIQRYIREGDVFQVNVSRQWDVTLAQSLSPAEVFAALRLANPAPFSALLQLGEHAVVSSSPERLVRVVDGWADTRPIAGTHPRSPDPIEDAALRQRLIDNAKERAEHIMLIDLERNDLGRICLPGTVEVNELMAVASYSYVHHIESNVRGRKRHEVSPAQVMRALFPGGTITGCPKVRTMQIIRELETAPRRAYTGSLGYLNHDGTLDSNILIRTFMHTGAQLRFRAGAGIVADSDPERELQETRHKARGLLRALGQ</sequence>
<dbReference type="SUPFAM" id="SSF56322">
    <property type="entry name" value="ADC synthase"/>
    <property type="match status" value="1"/>
</dbReference>
<dbReference type="RefSeq" id="WP_110389634.1">
    <property type="nucleotide sequence ID" value="NZ_QJKI01000002.1"/>
</dbReference>
<dbReference type="InterPro" id="IPR019999">
    <property type="entry name" value="Anth_synth_I-like"/>
</dbReference>
<dbReference type="Gene3D" id="3.60.120.10">
    <property type="entry name" value="Anthranilate synthase"/>
    <property type="match status" value="1"/>
</dbReference>
<gene>
    <name evidence="2" type="ORF">DFR34_102170</name>
</gene>
<evidence type="ECO:0000313" key="3">
    <source>
        <dbReference type="Proteomes" id="UP000247555"/>
    </source>
</evidence>
<evidence type="ECO:0000259" key="1">
    <source>
        <dbReference type="Pfam" id="PF00425"/>
    </source>
</evidence>
<dbReference type="AlphaFoldDB" id="A0A318KU83"/>
<dbReference type="Pfam" id="PF00425">
    <property type="entry name" value="Chorismate_bind"/>
    <property type="match status" value="1"/>
</dbReference>
<keyword evidence="3" id="KW-1185">Reference proteome</keyword>
<name>A0A318KU83_9NEIS</name>